<dbReference type="PANTHER" id="PTHR48081">
    <property type="entry name" value="AB HYDROLASE SUPERFAMILY PROTEIN C4A8.06C"/>
    <property type="match status" value="1"/>
</dbReference>
<accession>A0A8H4P1R1</accession>
<dbReference type="InterPro" id="IPR013094">
    <property type="entry name" value="AB_hydrolase_3"/>
</dbReference>
<organism evidence="3 4">
    <name type="scientific">Fusarium albosuccineum</name>
    <dbReference type="NCBI Taxonomy" id="1237068"/>
    <lineage>
        <taxon>Eukaryota</taxon>
        <taxon>Fungi</taxon>
        <taxon>Dikarya</taxon>
        <taxon>Ascomycota</taxon>
        <taxon>Pezizomycotina</taxon>
        <taxon>Sordariomycetes</taxon>
        <taxon>Hypocreomycetidae</taxon>
        <taxon>Hypocreales</taxon>
        <taxon>Nectriaceae</taxon>
        <taxon>Fusarium</taxon>
        <taxon>Fusarium decemcellulare species complex</taxon>
    </lineage>
</organism>
<evidence type="ECO:0000256" key="1">
    <source>
        <dbReference type="ARBA" id="ARBA00022801"/>
    </source>
</evidence>
<dbReference type="Proteomes" id="UP000554235">
    <property type="component" value="Unassembled WGS sequence"/>
</dbReference>
<dbReference type="AlphaFoldDB" id="A0A8H4P1R1"/>
<dbReference type="EMBL" id="JAADYS010002197">
    <property type="protein sequence ID" value="KAF4459329.1"/>
    <property type="molecule type" value="Genomic_DNA"/>
</dbReference>
<dbReference type="SUPFAM" id="SSF53474">
    <property type="entry name" value="alpha/beta-Hydrolases"/>
    <property type="match status" value="1"/>
</dbReference>
<evidence type="ECO:0000313" key="4">
    <source>
        <dbReference type="Proteomes" id="UP000554235"/>
    </source>
</evidence>
<dbReference type="InterPro" id="IPR029058">
    <property type="entry name" value="AB_hydrolase_fold"/>
</dbReference>
<name>A0A8H4P1R1_9HYPO</name>
<evidence type="ECO:0000313" key="3">
    <source>
        <dbReference type="EMBL" id="KAF4459329.1"/>
    </source>
</evidence>
<keyword evidence="1" id="KW-0378">Hydrolase</keyword>
<keyword evidence="4" id="KW-1185">Reference proteome</keyword>
<proteinExistence type="predicted"/>
<reference evidence="3 4" key="1">
    <citation type="submission" date="2020-01" db="EMBL/GenBank/DDBJ databases">
        <title>Identification and distribution of gene clusters putatively required for synthesis of sphingolipid metabolism inhibitors in phylogenetically diverse species of the filamentous fungus Fusarium.</title>
        <authorList>
            <person name="Kim H.-S."/>
            <person name="Busman M."/>
            <person name="Brown D.W."/>
            <person name="Divon H."/>
            <person name="Uhlig S."/>
            <person name="Proctor R.H."/>
        </authorList>
    </citation>
    <scope>NUCLEOTIDE SEQUENCE [LARGE SCALE GENOMIC DNA]</scope>
    <source>
        <strain evidence="3 4">NRRL 20459</strain>
    </source>
</reference>
<dbReference type="Pfam" id="PF07859">
    <property type="entry name" value="Abhydrolase_3"/>
    <property type="match status" value="1"/>
</dbReference>
<comment type="caution">
    <text evidence="3">The sequence shown here is derived from an EMBL/GenBank/DDBJ whole genome shotgun (WGS) entry which is preliminary data.</text>
</comment>
<dbReference type="OrthoDB" id="408631at2759"/>
<evidence type="ECO:0000259" key="2">
    <source>
        <dbReference type="Pfam" id="PF07859"/>
    </source>
</evidence>
<dbReference type="GO" id="GO:0016787">
    <property type="term" value="F:hydrolase activity"/>
    <property type="evidence" value="ECO:0007669"/>
    <property type="project" value="UniProtKB-KW"/>
</dbReference>
<dbReference type="Gene3D" id="3.40.50.1820">
    <property type="entry name" value="alpha/beta hydrolase"/>
    <property type="match status" value="1"/>
</dbReference>
<protein>
    <submittedName>
        <fullName evidence="3">Lipase esterase</fullName>
    </submittedName>
</protein>
<dbReference type="PANTHER" id="PTHR48081:SF8">
    <property type="entry name" value="ALPHA_BETA HYDROLASE FOLD-3 DOMAIN-CONTAINING PROTEIN-RELATED"/>
    <property type="match status" value="1"/>
</dbReference>
<feature type="domain" description="Alpha/beta hydrolase fold-3" evidence="2">
    <location>
        <begin position="88"/>
        <end position="299"/>
    </location>
</feature>
<gene>
    <name evidence="3" type="ORF">FALBO_13918</name>
</gene>
<dbReference type="InterPro" id="IPR050300">
    <property type="entry name" value="GDXG_lipolytic_enzyme"/>
</dbReference>
<sequence>MTGLRYDPEYLKAMEPFLGGPRPEPPKTVFELRQLTETIIAMVVGNSPYPSDVKETVFTVKSYDGAEIKVTRFASETVLASRTPTPAVVYVHGGGFVATSVEMFAPQIARYAHNTNFPYFAVHYRLAPEHPAPAGLEDAFAVLKHILESAQEFNIDPTKIAVHGDSAGGGVAAGVALMARDRKLDPPLAKQILIYPMLDDRTKVEDGDPRVELMGWKPNSNILAWNAYAGESRGSESGSDVLSYAAPARATSLRGLPATYIEVGTLDLFRDEDIEYAARLTKEDVEVEFHLWPGLPHGFDGMMTISWYQRSQESRLSAIKRTGV</sequence>